<feature type="chain" id="PRO_5019340436" evidence="1">
    <location>
        <begin position="26"/>
        <end position="250"/>
    </location>
</feature>
<dbReference type="Pfam" id="PF11306">
    <property type="entry name" value="DUF3108"/>
    <property type="match status" value="1"/>
</dbReference>
<gene>
    <name evidence="2" type="ORF">CWI80_08015</name>
</gene>
<dbReference type="EMBL" id="PIQE01000002">
    <property type="protein sequence ID" value="RUO72489.1"/>
    <property type="molecule type" value="Genomic_DNA"/>
</dbReference>
<keyword evidence="3" id="KW-1185">Reference proteome</keyword>
<accession>A0A432Z3Q8</accession>
<protein>
    <submittedName>
        <fullName evidence="2">DUF3108 domain-containing protein</fullName>
    </submittedName>
</protein>
<reference evidence="3" key="1">
    <citation type="journal article" date="2018" name="Front. Microbiol.">
        <title>Genome-Based Analysis Reveals the Taxonomy and Diversity of the Family Idiomarinaceae.</title>
        <authorList>
            <person name="Liu Y."/>
            <person name="Lai Q."/>
            <person name="Shao Z."/>
        </authorList>
    </citation>
    <scope>NUCLEOTIDE SEQUENCE [LARGE SCALE GENOMIC DNA]</scope>
    <source>
        <strain evidence="3">c121</strain>
    </source>
</reference>
<organism evidence="2 3">
    <name type="scientific">Pseudidiomarina sediminum</name>
    <dbReference type="NCBI Taxonomy" id="431675"/>
    <lineage>
        <taxon>Bacteria</taxon>
        <taxon>Pseudomonadati</taxon>
        <taxon>Pseudomonadota</taxon>
        <taxon>Gammaproteobacteria</taxon>
        <taxon>Alteromonadales</taxon>
        <taxon>Idiomarinaceae</taxon>
        <taxon>Pseudidiomarina</taxon>
    </lineage>
</organism>
<evidence type="ECO:0000256" key="1">
    <source>
        <dbReference type="SAM" id="SignalP"/>
    </source>
</evidence>
<evidence type="ECO:0000313" key="3">
    <source>
        <dbReference type="Proteomes" id="UP000287022"/>
    </source>
</evidence>
<dbReference type="STRING" id="1122124.GCA_000423165_01546"/>
<dbReference type="AlphaFoldDB" id="A0A432Z3Q8"/>
<feature type="signal peptide" evidence="1">
    <location>
        <begin position="1"/>
        <end position="25"/>
    </location>
</feature>
<dbReference type="RefSeq" id="WP_051206868.1">
    <property type="nucleotide sequence ID" value="NZ_PIQE01000002.1"/>
</dbReference>
<dbReference type="InterPro" id="IPR021457">
    <property type="entry name" value="DUF3108"/>
</dbReference>
<dbReference type="Proteomes" id="UP000287022">
    <property type="component" value="Unassembled WGS sequence"/>
</dbReference>
<name>A0A432Z3Q8_9GAMM</name>
<evidence type="ECO:0000313" key="2">
    <source>
        <dbReference type="EMBL" id="RUO72489.1"/>
    </source>
</evidence>
<proteinExistence type="predicted"/>
<comment type="caution">
    <text evidence="2">The sequence shown here is derived from an EMBL/GenBank/DDBJ whole genome shotgun (WGS) entry which is preliminary data.</text>
</comment>
<sequence>MKVVRHWLAVPLVAMSMTGSSLVFAGEALASEKAASGQAALNNYHAIYEVQRGGSDYGEAMRKLESIGEGQYRLLNETQISFLFLSDVRRYDSRFAFAKGQVEPLEFHFKRSGTGRNKGIHVSFDSKTKQVKDAEADVALPVKWHEALMDEASMLEQLRYDLQHSEAKEFSYHLVDDKGEYDKQKFVRGEVETFTVPYGEVKGLRVERIRENSRRETTYWFAPEMNYVLVKMQQRKEGDEVATLLLEQLD</sequence>
<keyword evidence="1" id="KW-0732">Signal</keyword>